<proteinExistence type="predicted"/>
<organism evidence="2 3">
    <name type="scientific">Eragrostis curvula</name>
    <name type="common">weeping love grass</name>
    <dbReference type="NCBI Taxonomy" id="38414"/>
    <lineage>
        <taxon>Eukaryota</taxon>
        <taxon>Viridiplantae</taxon>
        <taxon>Streptophyta</taxon>
        <taxon>Embryophyta</taxon>
        <taxon>Tracheophyta</taxon>
        <taxon>Spermatophyta</taxon>
        <taxon>Magnoliopsida</taxon>
        <taxon>Liliopsida</taxon>
        <taxon>Poales</taxon>
        <taxon>Poaceae</taxon>
        <taxon>PACMAD clade</taxon>
        <taxon>Chloridoideae</taxon>
        <taxon>Eragrostideae</taxon>
        <taxon>Eragrostidinae</taxon>
        <taxon>Eragrostis</taxon>
    </lineage>
</organism>
<evidence type="ECO:0000256" key="1">
    <source>
        <dbReference type="SAM" id="MobiDB-lite"/>
    </source>
</evidence>
<name>A0A5J9VQU3_9POAL</name>
<reference evidence="2 3" key="1">
    <citation type="journal article" date="2019" name="Sci. Rep.">
        <title>A high-quality genome of Eragrostis curvula grass provides insights into Poaceae evolution and supports new strategies to enhance forage quality.</title>
        <authorList>
            <person name="Carballo J."/>
            <person name="Santos B.A.C.M."/>
            <person name="Zappacosta D."/>
            <person name="Garbus I."/>
            <person name="Selva J.P."/>
            <person name="Gallo C.A."/>
            <person name="Diaz A."/>
            <person name="Albertini E."/>
            <person name="Caccamo M."/>
            <person name="Echenique V."/>
        </authorList>
    </citation>
    <scope>NUCLEOTIDE SEQUENCE [LARGE SCALE GENOMIC DNA]</scope>
    <source>
        <strain evidence="3">cv. Victoria</strain>
        <tissue evidence="2">Leaf</tissue>
    </source>
</reference>
<dbReference type="InterPro" id="IPR036047">
    <property type="entry name" value="F-box-like_dom_sf"/>
</dbReference>
<gene>
    <name evidence="2" type="ORF">EJB05_11919</name>
</gene>
<sequence>METEEGSSRHQGGNASGADRISDLPDDLLHDILLRLPCMIAALTAILSRHVWAHIPELELRYFRPKLPGSCATSIDGALASCSAPTLRRLVIRADDHNLDQEGLTAAHAAPWLRFASQRVAGELMLWLPMRMHENQREEQDLELPVCAAARRITIRLRGNFKLRPLPPPADGGAFKALTFLQIEYGRMDGRELGDLVSSAQCPCLEELNLTTRLAAGDSSDVTICSGSLKRLDFHVNDTHRLVVIAPMLEKLCASKAAEAYIAAPKLVEIKHTSDMPRYELPEAGRHFHRLETRLIFPLMPEIMQRFNTIGELIVHPYVPFSGSCECLSDCWYFPWPESSRDKNFTLDSLEEIEIHGFWGKDQQLECVRQLLRCNSPLLKQLIFRLSPRGLRKYKDIIQEKIRCLVRPGTMLMARLESRKYSGILEELHFC</sequence>
<comment type="caution">
    <text evidence="2">The sequence shown here is derived from an EMBL/GenBank/DDBJ whole genome shotgun (WGS) entry which is preliminary data.</text>
</comment>
<dbReference type="Proteomes" id="UP000324897">
    <property type="component" value="Chromosome 4"/>
</dbReference>
<accession>A0A5J9VQU3</accession>
<evidence type="ECO:0008006" key="4">
    <source>
        <dbReference type="Google" id="ProtNLM"/>
    </source>
</evidence>
<dbReference type="OrthoDB" id="676359at2759"/>
<evidence type="ECO:0000313" key="3">
    <source>
        <dbReference type="Proteomes" id="UP000324897"/>
    </source>
</evidence>
<evidence type="ECO:0000313" key="2">
    <source>
        <dbReference type="EMBL" id="TVU38543.1"/>
    </source>
</evidence>
<feature type="non-terminal residue" evidence="2">
    <location>
        <position position="1"/>
    </location>
</feature>
<dbReference type="SUPFAM" id="SSF81383">
    <property type="entry name" value="F-box domain"/>
    <property type="match status" value="1"/>
</dbReference>
<dbReference type="PANTHER" id="PTHR34709">
    <property type="entry name" value="OS10G0396666 PROTEIN"/>
    <property type="match status" value="1"/>
</dbReference>
<dbReference type="Gramene" id="TVU38543">
    <property type="protein sequence ID" value="TVU38543"/>
    <property type="gene ID" value="EJB05_11919"/>
</dbReference>
<dbReference type="InterPro" id="IPR055312">
    <property type="entry name" value="FBL15-like"/>
</dbReference>
<dbReference type="AlphaFoldDB" id="A0A5J9VQU3"/>
<keyword evidence="3" id="KW-1185">Reference proteome</keyword>
<feature type="region of interest" description="Disordered" evidence="1">
    <location>
        <begin position="1"/>
        <end position="20"/>
    </location>
</feature>
<dbReference type="PANTHER" id="PTHR34709:SF80">
    <property type="entry name" value="F-BOX DOMAIN-CONTAINING PROTEIN"/>
    <property type="match status" value="1"/>
</dbReference>
<dbReference type="EMBL" id="RWGY01000007">
    <property type="protein sequence ID" value="TVU38543.1"/>
    <property type="molecule type" value="Genomic_DNA"/>
</dbReference>
<protein>
    <recommendedName>
        <fullName evidence="4">FBD domain-containing protein</fullName>
    </recommendedName>
</protein>